<sequence>MRRSWTRIPVTGVPRQTETMNIQGAQTMPTDDEIRQRIKGFGPRIKSLRQDRNLTVRDLAARCGLASSTISKIENDRMSPTYDSIVRLAAGLEMGPETLIDERASQMGAGRRSVTRAGEGIPVRTERYDYELLSADISSKHFFPIVATIPPGPATDQIRHRGEEFIYVLSGSVQLLTELYAPLTLKVGDSCYFDSSMGHRLVAVGDEAAKILWVASELSVQLANQTGQDLPK</sequence>
<protein>
    <submittedName>
        <fullName evidence="3">Cupin domain-containing protein</fullName>
    </submittedName>
</protein>
<accession>A0A844HRJ6</accession>
<dbReference type="Pfam" id="PF07883">
    <property type="entry name" value="Cupin_2"/>
    <property type="match status" value="1"/>
</dbReference>
<dbReference type="Gene3D" id="1.10.260.40">
    <property type="entry name" value="lambda repressor-like DNA-binding domains"/>
    <property type="match status" value="1"/>
</dbReference>
<evidence type="ECO:0000313" key="3">
    <source>
        <dbReference type="EMBL" id="MTH61779.1"/>
    </source>
</evidence>
<dbReference type="Proteomes" id="UP000449846">
    <property type="component" value="Unassembled WGS sequence"/>
</dbReference>
<dbReference type="InterPro" id="IPR011051">
    <property type="entry name" value="RmlC_Cupin_sf"/>
</dbReference>
<proteinExistence type="predicted"/>
<name>A0A844HRJ6_9RHOB</name>
<evidence type="ECO:0000259" key="2">
    <source>
        <dbReference type="PROSITE" id="PS50943"/>
    </source>
</evidence>
<dbReference type="Pfam" id="PF01381">
    <property type="entry name" value="HTH_3"/>
    <property type="match status" value="1"/>
</dbReference>
<dbReference type="EMBL" id="WMIG01000020">
    <property type="protein sequence ID" value="MTH61779.1"/>
    <property type="molecule type" value="Genomic_DNA"/>
</dbReference>
<dbReference type="InterPro" id="IPR050807">
    <property type="entry name" value="TransReg_Diox_bact_type"/>
</dbReference>
<dbReference type="PROSITE" id="PS50943">
    <property type="entry name" value="HTH_CROC1"/>
    <property type="match status" value="1"/>
</dbReference>
<dbReference type="InterPro" id="IPR001387">
    <property type="entry name" value="Cro/C1-type_HTH"/>
</dbReference>
<dbReference type="CDD" id="cd02209">
    <property type="entry name" value="cupin_XRE_C"/>
    <property type="match status" value="1"/>
</dbReference>
<keyword evidence="1" id="KW-0238">DNA-binding</keyword>
<keyword evidence="4" id="KW-1185">Reference proteome</keyword>
<dbReference type="GO" id="GO:0003677">
    <property type="term" value="F:DNA binding"/>
    <property type="evidence" value="ECO:0007669"/>
    <property type="project" value="UniProtKB-KW"/>
</dbReference>
<gene>
    <name evidence="3" type="ORF">GL300_21485</name>
</gene>
<organism evidence="3 4">
    <name type="scientific">Paracoccus litorisediminis</name>
    <dbReference type="NCBI Taxonomy" id="2006130"/>
    <lineage>
        <taxon>Bacteria</taxon>
        <taxon>Pseudomonadati</taxon>
        <taxon>Pseudomonadota</taxon>
        <taxon>Alphaproteobacteria</taxon>
        <taxon>Rhodobacterales</taxon>
        <taxon>Paracoccaceae</taxon>
        <taxon>Paracoccus</taxon>
    </lineage>
</organism>
<evidence type="ECO:0000256" key="1">
    <source>
        <dbReference type="ARBA" id="ARBA00023125"/>
    </source>
</evidence>
<dbReference type="CDD" id="cd00093">
    <property type="entry name" value="HTH_XRE"/>
    <property type="match status" value="1"/>
</dbReference>
<dbReference type="SUPFAM" id="SSF47413">
    <property type="entry name" value="lambda repressor-like DNA-binding domains"/>
    <property type="match status" value="1"/>
</dbReference>
<evidence type="ECO:0000313" key="4">
    <source>
        <dbReference type="Proteomes" id="UP000449846"/>
    </source>
</evidence>
<reference evidence="3 4" key="1">
    <citation type="submission" date="2019-11" db="EMBL/GenBank/DDBJ databases">
        <authorList>
            <person name="Dong K."/>
        </authorList>
    </citation>
    <scope>NUCLEOTIDE SEQUENCE [LARGE SCALE GENOMIC DNA]</scope>
    <source>
        <strain evidence="3 4">NBRC 112902</strain>
    </source>
</reference>
<dbReference type="SUPFAM" id="SSF51182">
    <property type="entry name" value="RmlC-like cupins"/>
    <property type="match status" value="1"/>
</dbReference>
<dbReference type="GO" id="GO:0005829">
    <property type="term" value="C:cytosol"/>
    <property type="evidence" value="ECO:0007669"/>
    <property type="project" value="TreeGrafter"/>
</dbReference>
<dbReference type="InterPro" id="IPR014710">
    <property type="entry name" value="RmlC-like_jellyroll"/>
</dbReference>
<dbReference type="PANTHER" id="PTHR46797">
    <property type="entry name" value="HTH-TYPE TRANSCRIPTIONAL REGULATOR"/>
    <property type="match status" value="1"/>
</dbReference>
<feature type="domain" description="HTH cro/C1-type" evidence="2">
    <location>
        <begin position="45"/>
        <end position="99"/>
    </location>
</feature>
<comment type="caution">
    <text evidence="3">The sequence shown here is derived from an EMBL/GenBank/DDBJ whole genome shotgun (WGS) entry which is preliminary data.</text>
</comment>
<dbReference type="SMART" id="SM00530">
    <property type="entry name" value="HTH_XRE"/>
    <property type="match status" value="1"/>
</dbReference>
<dbReference type="AlphaFoldDB" id="A0A844HRJ6"/>
<dbReference type="PANTHER" id="PTHR46797:SF20">
    <property type="entry name" value="BLR4304 PROTEIN"/>
    <property type="match status" value="1"/>
</dbReference>
<dbReference type="InterPro" id="IPR010982">
    <property type="entry name" value="Lambda_DNA-bd_dom_sf"/>
</dbReference>
<dbReference type="InterPro" id="IPR013096">
    <property type="entry name" value="Cupin_2"/>
</dbReference>
<dbReference type="GO" id="GO:0003700">
    <property type="term" value="F:DNA-binding transcription factor activity"/>
    <property type="evidence" value="ECO:0007669"/>
    <property type="project" value="TreeGrafter"/>
</dbReference>
<dbReference type="Gene3D" id="2.60.120.10">
    <property type="entry name" value="Jelly Rolls"/>
    <property type="match status" value="1"/>
</dbReference>
<dbReference type="OrthoDB" id="9805356at2"/>